<keyword evidence="2" id="KW-1185">Reference proteome</keyword>
<evidence type="ECO:0000313" key="2">
    <source>
        <dbReference type="Proteomes" id="UP001153678"/>
    </source>
</evidence>
<gene>
    <name evidence="1" type="ORF">FWILDA_LOCUS4296</name>
</gene>
<comment type="caution">
    <text evidence="1">The sequence shown here is derived from an EMBL/GenBank/DDBJ whole genome shotgun (WGS) entry which is preliminary data.</text>
</comment>
<evidence type="ECO:0000313" key="1">
    <source>
        <dbReference type="EMBL" id="CAI2169864.1"/>
    </source>
</evidence>
<sequence length="295" mass="34637">METLQRYDGNVHPELWVKQARTYCSLNQIYSTPDQLEFCKNMINTIIIKIPSVLKTFDELINALKADISFTVFKDTCKRKLQFLRYYSEKECGNTSKFIAEFRMLCFGAEINDIEELKQYLFQSVQSYYYCDREEYKKVTSMDELIRLFNIVVSSNFNLIKAGSIVYADNPALSYNVLWNILYDSYLPGSLINYGKGIFLQAKHMNHECGFLNAENSVCLSRQNDWIINQRDTSNIAKKEFVASQDIIYLQNRFNRRILRSQDVTCTINNENHQEVFTHDERIGGHDEWCIELVQ</sequence>
<reference evidence="1" key="1">
    <citation type="submission" date="2022-08" db="EMBL/GenBank/DDBJ databases">
        <authorList>
            <person name="Kallberg Y."/>
            <person name="Tangrot J."/>
            <person name="Rosling A."/>
        </authorList>
    </citation>
    <scope>NUCLEOTIDE SEQUENCE</scope>
    <source>
        <strain evidence="1">Wild A</strain>
    </source>
</reference>
<proteinExistence type="predicted"/>
<protein>
    <submittedName>
        <fullName evidence="1">6555_t:CDS:1</fullName>
    </submittedName>
</protein>
<accession>A0A9W4WT02</accession>
<dbReference type="OrthoDB" id="2316569at2759"/>
<name>A0A9W4WT02_9GLOM</name>
<dbReference type="EMBL" id="CAMKVN010000633">
    <property type="protein sequence ID" value="CAI2169864.1"/>
    <property type="molecule type" value="Genomic_DNA"/>
</dbReference>
<dbReference type="Proteomes" id="UP001153678">
    <property type="component" value="Unassembled WGS sequence"/>
</dbReference>
<dbReference type="AlphaFoldDB" id="A0A9W4WT02"/>
<organism evidence="1 2">
    <name type="scientific">Funneliformis geosporum</name>
    <dbReference type="NCBI Taxonomy" id="1117311"/>
    <lineage>
        <taxon>Eukaryota</taxon>
        <taxon>Fungi</taxon>
        <taxon>Fungi incertae sedis</taxon>
        <taxon>Mucoromycota</taxon>
        <taxon>Glomeromycotina</taxon>
        <taxon>Glomeromycetes</taxon>
        <taxon>Glomerales</taxon>
        <taxon>Glomeraceae</taxon>
        <taxon>Funneliformis</taxon>
    </lineage>
</organism>
<dbReference type="Gene3D" id="2.80.10.50">
    <property type="match status" value="1"/>
</dbReference>